<evidence type="ECO:0000256" key="3">
    <source>
        <dbReference type="PROSITE-ProRule" id="PRU00261"/>
    </source>
</evidence>
<evidence type="ECO:0000313" key="6">
    <source>
        <dbReference type="EMBL" id="CAG8827038.1"/>
    </source>
</evidence>
<keyword evidence="4" id="KW-0812">Transmembrane</keyword>
<comment type="caution">
    <text evidence="6">The sequence shown here is derived from an EMBL/GenBank/DDBJ whole genome shotgun (WGS) entry which is preliminary data.</text>
</comment>
<keyword evidence="4" id="KW-0472">Membrane</keyword>
<feature type="domain" description="Chitin-binding type-1" evidence="5">
    <location>
        <begin position="12"/>
        <end position="58"/>
    </location>
</feature>
<comment type="caution">
    <text evidence="3">Lacks conserved residue(s) required for the propagation of feature annotation.</text>
</comment>
<keyword evidence="1 3" id="KW-0147">Chitin-binding</keyword>
<dbReference type="PROSITE" id="PS50941">
    <property type="entry name" value="CHIT_BIND_I_2"/>
    <property type="match status" value="1"/>
</dbReference>
<dbReference type="PANTHER" id="PTHR47849">
    <property type="entry name" value="CHITIN-BINDING LECTIN 1"/>
    <property type="match status" value="1"/>
</dbReference>
<evidence type="ECO:0000256" key="2">
    <source>
        <dbReference type="ARBA" id="ARBA00023157"/>
    </source>
</evidence>
<evidence type="ECO:0000313" key="7">
    <source>
        <dbReference type="Proteomes" id="UP000789901"/>
    </source>
</evidence>
<dbReference type="Proteomes" id="UP000789901">
    <property type="component" value="Unassembled WGS sequence"/>
</dbReference>
<dbReference type="Pfam" id="PF00187">
    <property type="entry name" value="Chitin_bind_1"/>
    <property type="match status" value="1"/>
</dbReference>
<evidence type="ECO:0000256" key="1">
    <source>
        <dbReference type="ARBA" id="ARBA00022669"/>
    </source>
</evidence>
<keyword evidence="4" id="KW-1133">Transmembrane helix</keyword>
<proteinExistence type="predicted"/>
<evidence type="ECO:0000259" key="5">
    <source>
        <dbReference type="PROSITE" id="PS50941"/>
    </source>
</evidence>
<sequence>ISCIALPQSNTITRCGKDFGGIKCPNNPDGSCCSQYGYCGNSEEHCSPSYNCQSGCSNLSSSNTNNSSGENANTSDLLYKILVPVALLFVILLVFFVLWNKILREILRQLEHTRDEFNVFRAFSYWGRYNPNNSNNPVN</sequence>
<reference evidence="6 7" key="1">
    <citation type="submission" date="2021-06" db="EMBL/GenBank/DDBJ databases">
        <authorList>
            <person name="Kallberg Y."/>
            <person name="Tangrot J."/>
            <person name="Rosling A."/>
        </authorList>
    </citation>
    <scope>NUCLEOTIDE SEQUENCE [LARGE SCALE GENOMIC DNA]</scope>
    <source>
        <strain evidence="6 7">120-4 pot B 10/14</strain>
    </source>
</reference>
<feature type="non-terminal residue" evidence="6">
    <location>
        <position position="1"/>
    </location>
</feature>
<dbReference type="InterPro" id="IPR036861">
    <property type="entry name" value="Endochitinase-like_sf"/>
</dbReference>
<organism evidence="6 7">
    <name type="scientific">Gigaspora margarita</name>
    <dbReference type="NCBI Taxonomy" id="4874"/>
    <lineage>
        <taxon>Eukaryota</taxon>
        <taxon>Fungi</taxon>
        <taxon>Fungi incertae sedis</taxon>
        <taxon>Mucoromycota</taxon>
        <taxon>Glomeromycotina</taxon>
        <taxon>Glomeromycetes</taxon>
        <taxon>Diversisporales</taxon>
        <taxon>Gigasporaceae</taxon>
        <taxon>Gigaspora</taxon>
    </lineage>
</organism>
<dbReference type="CDD" id="cd00035">
    <property type="entry name" value="ChtBD1"/>
    <property type="match status" value="1"/>
</dbReference>
<feature type="disulfide bond" evidence="3">
    <location>
        <begin position="32"/>
        <end position="46"/>
    </location>
</feature>
<feature type="transmembrane region" description="Helical" evidence="4">
    <location>
        <begin position="77"/>
        <end position="99"/>
    </location>
</feature>
<name>A0ABN7WCC2_GIGMA</name>
<dbReference type="Gene3D" id="3.30.60.10">
    <property type="entry name" value="Endochitinase-like"/>
    <property type="match status" value="1"/>
</dbReference>
<accession>A0ABN7WCC2</accession>
<dbReference type="EMBL" id="CAJVQB010039128">
    <property type="protein sequence ID" value="CAG8827038.1"/>
    <property type="molecule type" value="Genomic_DNA"/>
</dbReference>
<keyword evidence="7" id="KW-1185">Reference proteome</keyword>
<dbReference type="SUPFAM" id="SSF57016">
    <property type="entry name" value="Plant lectins/antimicrobial peptides"/>
    <property type="match status" value="1"/>
</dbReference>
<dbReference type="InterPro" id="IPR001002">
    <property type="entry name" value="Chitin-bd_1"/>
</dbReference>
<gene>
    <name evidence="6" type="ORF">GMARGA_LOCUS29287</name>
</gene>
<dbReference type="SMART" id="SM00270">
    <property type="entry name" value="ChtBD1"/>
    <property type="match status" value="1"/>
</dbReference>
<keyword evidence="2 3" id="KW-1015">Disulfide bond</keyword>
<feature type="disulfide bond" evidence="3">
    <location>
        <begin position="52"/>
        <end position="56"/>
    </location>
</feature>
<evidence type="ECO:0000256" key="4">
    <source>
        <dbReference type="SAM" id="Phobius"/>
    </source>
</evidence>
<protein>
    <submittedName>
        <fullName evidence="6">39170_t:CDS:1</fullName>
    </submittedName>
</protein>